<evidence type="ECO:0000256" key="6">
    <source>
        <dbReference type="ARBA" id="ARBA00022932"/>
    </source>
</evidence>
<dbReference type="SUPFAM" id="SSF52540">
    <property type="entry name" value="P-loop containing nucleoside triphosphate hydrolases"/>
    <property type="match status" value="1"/>
</dbReference>
<evidence type="ECO:0000256" key="1">
    <source>
        <dbReference type="ARBA" id="ARBA00012417"/>
    </source>
</evidence>
<comment type="similarity">
    <text evidence="7">Belongs to the DNA polymerase HolA subunit family.</text>
</comment>
<feature type="domain" description="DNA polymerase III delta N-terminal" evidence="10">
    <location>
        <begin position="22"/>
        <end position="89"/>
    </location>
</feature>
<evidence type="ECO:0000313" key="13">
    <source>
        <dbReference type="Proteomes" id="UP001304683"/>
    </source>
</evidence>
<evidence type="ECO:0000256" key="5">
    <source>
        <dbReference type="ARBA" id="ARBA00022705"/>
    </source>
</evidence>
<keyword evidence="4 12" id="KW-0548">Nucleotidyltransferase</keyword>
<dbReference type="Gene3D" id="1.20.272.10">
    <property type="match status" value="1"/>
</dbReference>
<feature type="domain" description="DNA polymerase III delta subunit-like C-terminal" evidence="11">
    <location>
        <begin position="284"/>
        <end position="401"/>
    </location>
</feature>
<reference evidence="12 13" key="1">
    <citation type="submission" date="2023-08" db="EMBL/GenBank/DDBJ databases">
        <title>Genome sequence of Thermaerobacter compostii strain Ins1, a spore-forming filamentous bacterium isolated from a deep geothermal reservoir.</title>
        <authorList>
            <person name="Bregnard D."/>
            <person name="Gonzalez D."/>
            <person name="Junier P."/>
        </authorList>
    </citation>
    <scope>NUCLEOTIDE SEQUENCE [LARGE SCALE GENOMIC DNA]</scope>
    <source>
        <strain evidence="12 13">Ins1</strain>
    </source>
</reference>
<dbReference type="InterPro" id="IPR005790">
    <property type="entry name" value="DNA_polIII_delta"/>
</dbReference>
<dbReference type="RefSeq" id="WP_135224453.1">
    <property type="nucleotide sequence ID" value="NZ_CP132508.1"/>
</dbReference>
<dbReference type="InterPro" id="IPR048466">
    <property type="entry name" value="DNA_pol3_delta-like_C"/>
</dbReference>
<evidence type="ECO:0000256" key="7">
    <source>
        <dbReference type="ARBA" id="ARBA00034754"/>
    </source>
</evidence>
<protein>
    <recommendedName>
        <fullName evidence="2">DNA polymerase III subunit delta</fullName>
        <ecNumber evidence="1">2.7.7.7</ecNumber>
    </recommendedName>
</protein>
<evidence type="ECO:0000256" key="9">
    <source>
        <dbReference type="SAM" id="MobiDB-lite"/>
    </source>
</evidence>
<dbReference type="EMBL" id="CP132508">
    <property type="protein sequence ID" value="WPD18939.1"/>
    <property type="molecule type" value="Genomic_DNA"/>
</dbReference>
<keyword evidence="3 12" id="KW-0808">Transferase</keyword>
<dbReference type="Gene3D" id="3.40.50.300">
    <property type="entry name" value="P-loop containing nucleotide triphosphate hydrolases"/>
    <property type="match status" value="1"/>
</dbReference>
<feature type="compositionally biased region" description="Low complexity" evidence="9">
    <location>
        <begin position="121"/>
        <end position="132"/>
    </location>
</feature>
<dbReference type="GO" id="GO:0003887">
    <property type="term" value="F:DNA-directed DNA polymerase activity"/>
    <property type="evidence" value="ECO:0007669"/>
    <property type="project" value="UniProtKB-EC"/>
</dbReference>
<evidence type="ECO:0000313" key="12">
    <source>
        <dbReference type="EMBL" id="WPD18939.1"/>
    </source>
</evidence>
<sequence length="416" mass="44658">MESKPAAAAVEAIRRGSIEPVYLLHGGETYWHDTIVKAVRDALLPPDDLLNFVQVDGRTVGVEEAVEQARTVPLLAERRLVVVRDAAWLAPRAPGAERGTFHRAEGRGAPRQPATADRRSPASAASASGTAEGADRSVTSTASGTADAGRRRATGGDGRGAADPEEAALIAYLEDPAATTVLVICHPGDVDGRRAAVRLLRQRGWAVACEPLRDEALASWLAEQAAAWGKELEPEAVAWLLESGEPDLQRLAREIAKVATYVGERRRITAADLRAVGVAVATAGVFELIDAILAGRRRQAMELLGRLLDADEPPLRLLGLIARQYRILAYACGLRAEGGDVHRLQQALRLHPFVARKAWRQAQAVSPEWALAALEAVLETDVGIKQGRWPARIGLERLVWRLSGAGSTHGVAMPRS</sequence>
<name>A0ABZ0QQH6_9FIRM</name>
<evidence type="ECO:0000256" key="3">
    <source>
        <dbReference type="ARBA" id="ARBA00022679"/>
    </source>
</evidence>
<accession>A0ABZ0QQH6</accession>
<dbReference type="Pfam" id="PF21694">
    <property type="entry name" value="DNA_pol3_delta_C"/>
    <property type="match status" value="1"/>
</dbReference>
<evidence type="ECO:0000259" key="11">
    <source>
        <dbReference type="Pfam" id="PF21694"/>
    </source>
</evidence>
<organism evidence="12 13">
    <name type="scientific">Thermaerobacter composti</name>
    <dbReference type="NCBI Taxonomy" id="554949"/>
    <lineage>
        <taxon>Bacteria</taxon>
        <taxon>Bacillati</taxon>
        <taxon>Bacillota</taxon>
        <taxon>Clostridia</taxon>
        <taxon>Eubacteriales</taxon>
        <taxon>Clostridiales Family XVII. Incertae Sedis</taxon>
        <taxon>Thermaerobacter</taxon>
    </lineage>
</organism>
<proteinExistence type="inferred from homology"/>
<dbReference type="InterPro" id="IPR027417">
    <property type="entry name" value="P-loop_NTPase"/>
</dbReference>
<comment type="catalytic activity">
    <reaction evidence="8">
        <text>DNA(n) + a 2'-deoxyribonucleoside 5'-triphosphate = DNA(n+1) + diphosphate</text>
        <dbReference type="Rhea" id="RHEA:22508"/>
        <dbReference type="Rhea" id="RHEA-COMP:17339"/>
        <dbReference type="Rhea" id="RHEA-COMP:17340"/>
        <dbReference type="ChEBI" id="CHEBI:33019"/>
        <dbReference type="ChEBI" id="CHEBI:61560"/>
        <dbReference type="ChEBI" id="CHEBI:173112"/>
        <dbReference type="EC" id="2.7.7.7"/>
    </reaction>
</comment>
<keyword evidence="6" id="KW-0239">DNA-directed DNA polymerase</keyword>
<evidence type="ECO:0000256" key="8">
    <source>
        <dbReference type="ARBA" id="ARBA00049244"/>
    </source>
</evidence>
<evidence type="ECO:0000259" key="10">
    <source>
        <dbReference type="Pfam" id="PF06144"/>
    </source>
</evidence>
<dbReference type="SUPFAM" id="SSF48019">
    <property type="entry name" value="post-AAA+ oligomerization domain-like"/>
    <property type="match status" value="1"/>
</dbReference>
<keyword evidence="5" id="KW-0235">DNA replication</keyword>
<evidence type="ECO:0000256" key="2">
    <source>
        <dbReference type="ARBA" id="ARBA00017703"/>
    </source>
</evidence>
<dbReference type="Gene3D" id="1.10.8.60">
    <property type="match status" value="1"/>
</dbReference>
<dbReference type="PANTHER" id="PTHR34388:SF1">
    <property type="entry name" value="DNA POLYMERASE III SUBUNIT DELTA"/>
    <property type="match status" value="1"/>
</dbReference>
<gene>
    <name evidence="12" type="primary">holA</name>
    <name evidence="12" type="ORF">Q5761_11340</name>
</gene>
<dbReference type="Proteomes" id="UP001304683">
    <property type="component" value="Chromosome"/>
</dbReference>
<keyword evidence="13" id="KW-1185">Reference proteome</keyword>
<dbReference type="EC" id="2.7.7.7" evidence="1"/>
<feature type="compositionally biased region" description="Basic and acidic residues" evidence="9">
    <location>
        <begin position="99"/>
        <end position="108"/>
    </location>
</feature>
<dbReference type="PANTHER" id="PTHR34388">
    <property type="entry name" value="DNA POLYMERASE III SUBUNIT DELTA"/>
    <property type="match status" value="1"/>
</dbReference>
<evidence type="ECO:0000256" key="4">
    <source>
        <dbReference type="ARBA" id="ARBA00022695"/>
    </source>
</evidence>
<dbReference type="InterPro" id="IPR010372">
    <property type="entry name" value="DNA_pol3_delta_N"/>
</dbReference>
<dbReference type="Pfam" id="PF06144">
    <property type="entry name" value="DNA_pol3_delta"/>
    <property type="match status" value="1"/>
</dbReference>
<feature type="region of interest" description="Disordered" evidence="9">
    <location>
        <begin position="97"/>
        <end position="161"/>
    </location>
</feature>
<dbReference type="NCBIfam" id="TIGR01128">
    <property type="entry name" value="holA"/>
    <property type="match status" value="1"/>
</dbReference>
<dbReference type="InterPro" id="IPR008921">
    <property type="entry name" value="DNA_pol3_clamp-load_cplx_C"/>
</dbReference>